<dbReference type="Pfam" id="PF21082">
    <property type="entry name" value="MS_channel_3rd"/>
    <property type="match status" value="1"/>
</dbReference>
<dbReference type="SUPFAM" id="SSF82861">
    <property type="entry name" value="Mechanosensitive channel protein MscS (YggB), transmembrane region"/>
    <property type="match status" value="1"/>
</dbReference>
<dbReference type="InterPro" id="IPR008910">
    <property type="entry name" value="MSC_TM_helix"/>
</dbReference>
<comment type="caution">
    <text evidence="10">The sequence shown here is derived from an EMBL/GenBank/DDBJ whole genome shotgun (WGS) entry which is preliminary data.</text>
</comment>
<evidence type="ECO:0000259" key="9">
    <source>
        <dbReference type="Pfam" id="PF21082"/>
    </source>
</evidence>
<evidence type="ECO:0000313" key="10">
    <source>
        <dbReference type="EMBL" id="GAL01101.1"/>
    </source>
</evidence>
<feature type="domain" description="Mechanosensitive ion channel MscS C-terminal" evidence="9">
    <location>
        <begin position="210"/>
        <end position="294"/>
    </location>
</feature>
<evidence type="ECO:0000256" key="4">
    <source>
        <dbReference type="ARBA" id="ARBA00022692"/>
    </source>
</evidence>
<evidence type="ECO:0000256" key="1">
    <source>
        <dbReference type="ARBA" id="ARBA00004651"/>
    </source>
</evidence>
<evidence type="ECO:0000259" key="8">
    <source>
        <dbReference type="Pfam" id="PF00924"/>
    </source>
</evidence>
<dbReference type="Gene3D" id="2.30.30.60">
    <property type="match status" value="1"/>
</dbReference>
<gene>
    <name evidence="10" type="ORF">JCM19314_2301</name>
</gene>
<dbReference type="InterPro" id="IPR023408">
    <property type="entry name" value="MscS_beta-dom_sf"/>
</dbReference>
<sequence length="317" mass="35297">MIFQQENTKEVAAAAAEAAEAEAKSNMTTTELILDQLESWYETLITNLPSMAVALIVLIVTYFISKWVSRGVQKLVQHKVNQVSVRKLIGKVAAAVVIVGGLFIALNVLDLNETVQAIIAGAGVSGLVIGLALQGTLSNTLSGVHLSFRKMVSVGDWVETNGYEGEIISIDLNKFIMREADNNTVIIPNKLIMDNPMKNYGLTKTMRVIVHCGVGYESDLDHVREVAKQAILDNFDQINSKDDVEFYYREFGDSSINFMLRFYYDIENGLQKLINTSEAIIVIKKAFDKEGINIPFPIRTLQFDNQLQMQNVPEQQS</sequence>
<comment type="similarity">
    <text evidence="2">Belongs to the MscS (TC 1.A.23) family.</text>
</comment>
<comment type="subcellular location">
    <subcellularLocation>
        <location evidence="1">Cell membrane</location>
        <topology evidence="1">Multi-pass membrane protein</topology>
    </subcellularLocation>
</comment>
<dbReference type="Pfam" id="PF00924">
    <property type="entry name" value="MS_channel_2nd"/>
    <property type="match status" value="1"/>
</dbReference>
<feature type="transmembrane region" description="Helical" evidence="7">
    <location>
        <begin position="115"/>
        <end position="133"/>
    </location>
</feature>
<proteinExistence type="inferred from homology"/>
<keyword evidence="5 7" id="KW-1133">Transmembrane helix</keyword>
<evidence type="ECO:0000256" key="2">
    <source>
        <dbReference type="ARBA" id="ARBA00008017"/>
    </source>
</evidence>
<evidence type="ECO:0000256" key="3">
    <source>
        <dbReference type="ARBA" id="ARBA00022475"/>
    </source>
</evidence>
<keyword evidence="3" id="KW-1003">Cell membrane</keyword>
<dbReference type="InterPro" id="IPR045275">
    <property type="entry name" value="MscS_archaea/bacteria_type"/>
</dbReference>
<name>A0A090QDV5_NONUL</name>
<keyword evidence="4 7" id="KW-0812">Transmembrane</keyword>
<evidence type="ECO:0000256" key="5">
    <source>
        <dbReference type="ARBA" id="ARBA00022989"/>
    </source>
</evidence>
<dbReference type="InterPro" id="IPR011014">
    <property type="entry name" value="MscS_channel_TM-2"/>
</dbReference>
<dbReference type="SUPFAM" id="SSF82689">
    <property type="entry name" value="Mechanosensitive channel protein MscS (YggB), C-terminal domain"/>
    <property type="match status" value="1"/>
</dbReference>
<feature type="transmembrane region" description="Helical" evidence="7">
    <location>
        <begin position="48"/>
        <end position="68"/>
    </location>
</feature>
<organism evidence="10 11">
    <name type="scientific">Nonlabens ulvanivorans</name>
    <name type="common">Persicivirga ulvanivorans</name>
    <dbReference type="NCBI Taxonomy" id="906888"/>
    <lineage>
        <taxon>Bacteria</taxon>
        <taxon>Pseudomonadati</taxon>
        <taxon>Bacteroidota</taxon>
        <taxon>Flavobacteriia</taxon>
        <taxon>Flavobacteriales</taxon>
        <taxon>Flavobacteriaceae</taxon>
        <taxon>Nonlabens</taxon>
    </lineage>
</organism>
<reference evidence="10 11" key="1">
    <citation type="journal article" date="2014" name="Genome Announc.">
        <title>Draft Genome Sequences of Marine Flavobacterium Nonlabens Strains NR17, NR24, NR27, NR32, NR33, and Ara13.</title>
        <authorList>
            <person name="Nakanishi M."/>
            <person name="Meirelles P."/>
            <person name="Suzuki R."/>
            <person name="Takatani N."/>
            <person name="Mino S."/>
            <person name="Suda W."/>
            <person name="Oshima K."/>
            <person name="Hattori M."/>
            <person name="Ohkuma M."/>
            <person name="Hosokawa M."/>
            <person name="Miyashita K."/>
            <person name="Thompson F.L."/>
            <person name="Niwa A."/>
            <person name="Sawabe T."/>
            <person name="Sawabe T."/>
        </authorList>
    </citation>
    <scope>NUCLEOTIDE SEQUENCE [LARGE SCALE GENOMIC DNA]</scope>
    <source>
        <strain evidence="11">JCM19314</strain>
    </source>
</reference>
<evidence type="ECO:0000256" key="6">
    <source>
        <dbReference type="ARBA" id="ARBA00023136"/>
    </source>
</evidence>
<dbReference type="InterPro" id="IPR049278">
    <property type="entry name" value="MS_channel_C"/>
</dbReference>
<accession>A0A090QDV5</accession>
<dbReference type="GO" id="GO:0005886">
    <property type="term" value="C:plasma membrane"/>
    <property type="evidence" value="ECO:0007669"/>
    <property type="project" value="UniProtKB-SubCell"/>
</dbReference>
<dbReference type="AlphaFoldDB" id="A0A090QDV5"/>
<dbReference type="Gene3D" id="1.10.287.1260">
    <property type="match status" value="1"/>
</dbReference>
<dbReference type="GO" id="GO:0008381">
    <property type="term" value="F:mechanosensitive monoatomic ion channel activity"/>
    <property type="evidence" value="ECO:0007669"/>
    <property type="project" value="InterPro"/>
</dbReference>
<dbReference type="InterPro" id="IPR006685">
    <property type="entry name" value="MscS_channel_2nd"/>
</dbReference>
<dbReference type="PANTHER" id="PTHR30221:SF1">
    <property type="entry name" value="SMALL-CONDUCTANCE MECHANOSENSITIVE CHANNEL"/>
    <property type="match status" value="1"/>
</dbReference>
<dbReference type="PANTHER" id="PTHR30221">
    <property type="entry name" value="SMALL-CONDUCTANCE MECHANOSENSITIVE CHANNEL"/>
    <property type="match status" value="1"/>
</dbReference>
<dbReference type="EMBL" id="BBMM01000008">
    <property type="protein sequence ID" value="GAL01101.1"/>
    <property type="molecule type" value="Genomic_DNA"/>
</dbReference>
<dbReference type="Gene3D" id="3.30.70.100">
    <property type="match status" value="1"/>
</dbReference>
<feature type="domain" description="Mechanosensitive ion channel MscS" evidence="8">
    <location>
        <begin position="136"/>
        <end position="200"/>
    </location>
</feature>
<protein>
    <submittedName>
        <fullName evidence="10">Potassium efflux system KefA protein</fullName>
    </submittedName>
</protein>
<feature type="transmembrane region" description="Helical" evidence="7">
    <location>
        <begin position="88"/>
        <end position="109"/>
    </location>
</feature>
<dbReference type="Pfam" id="PF05552">
    <property type="entry name" value="MS_channel_1st_1"/>
    <property type="match status" value="1"/>
</dbReference>
<evidence type="ECO:0000313" key="11">
    <source>
        <dbReference type="Proteomes" id="UP000029226"/>
    </source>
</evidence>
<keyword evidence="6 7" id="KW-0472">Membrane</keyword>
<dbReference type="Proteomes" id="UP000029226">
    <property type="component" value="Unassembled WGS sequence"/>
</dbReference>
<dbReference type="InterPro" id="IPR011066">
    <property type="entry name" value="MscS_channel_C_sf"/>
</dbReference>
<evidence type="ECO:0000256" key="7">
    <source>
        <dbReference type="SAM" id="Phobius"/>
    </source>
</evidence>
<dbReference type="InterPro" id="IPR010920">
    <property type="entry name" value="LSM_dom_sf"/>
</dbReference>
<dbReference type="SUPFAM" id="SSF50182">
    <property type="entry name" value="Sm-like ribonucleoproteins"/>
    <property type="match status" value="1"/>
</dbReference>